<dbReference type="OrthoDB" id="1930622at2759"/>
<dbReference type="PANTHER" id="PTHR31374">
    <property type="entry name" value="AUXIN-INDUCED PROTEIN-LIKE-RELATED"/>
    <property type="match status" value="1"/>
</dbReference>
<reference evidence="3" key="1">
    <citation type="journal article" date="2017" name="Nat. Commun.">
        <title>The asparagus genome sheds light on the origin and evolution of a young Y chromosome.</title>
        <authorList>
            <person name="Harkess A."/>
            <person name="Zhou J."/>
            <person name="Xu C."/>
            <person name="Bowers J.E."/>
            <person name="Van der Hulst R."/>
            <person name="Ayyampalayam S."/>
            <person name="Mercati F."/>
            <person name="Riccardi P."/>
            <person name="McKain M.R."/>
            <person name="Kakrana A."/>
            <person name="Tang H."/>
            <person name="Ray J."/>
            <person name="Groenendijk J."/>
            <person name="Arikit S."/>
            <person name="Mathioni S.M."/>
            <person name="Nakano M."/>
            <person name="Shan H."/>
            <person name="Telgmann-Rauber A."/>
            <person name="Kanno A."/>
            <person name="Yue Z."/>
            <person name="Chen H."/>
            <person name="Li W."/>
            <person name="Chen Y."/>
            <person name="Xu X."/>
            <person name="Zhang Y."/>
            <person name="Luo S."/>
            <person name="Chen H."/>
            <person name="Gao J."/>
            <person name="Mao Z."/>
            <person name="Pires J.C."/>
            <person name="Luo M."/>
            <person name="Kudrna D."/>
            <person name="Wing R.A."/>
            <person name="Meyers B.C."/>
            <person name="Yi K."/>
            <person name="Kong H."/>
            <person name="Lavrijsen P."/>
            <person name="Sunseri F."/>
            <person name="Falavigna A."/>
            <person name="Ye Y."/>
            <person name="Leebens-Mack J.H."/>
            <person name="Chen G."/>
        </authorList>
    </citation>
    <scope>NUCLEOTIDE SEQUENCE [LARGE SCALE GENOMIC DNA]</scope>
    <source>
        <strain evidence="3">cv. DH0086</strain>
    </source>
</reference>
<gene>
    <name evidence="2" type="ORF">A4U43_C07F18440</name>
</gene>
<accession>A0A5P1ED20</accession>
<evidence type="ECO:0000256" key="1">
    <source>
        <dbReference type="ARBA" id="ARBA00006974"/>
    </source>
</evidence>
<sequence length="112" mass="12467">MAKARSMKRNDSMIKGAVRALQRKLSRSRRSDELVPEDVKEGHFAVLAVNDDEPKRFVVSLNCLSDPVFLRLLELAEEDFGFSQEGALAIPCKASELQSIIEGSQGFRGRVC</sequence>
<name>A0A5P1ED20_ASPOF</name>
<keyword evidence="3" id="KW-1185">Reference proteome</keyword>
<dbReference type="Pfam" id="PF02519">
    <property type="entry name" value="Auxin_inducible"/>
    <property type="match status" value="1"/>
</dbReference>
<protein>
    <submittedName>
        <fullName evidence="2">Uncharacterized protein</fullName>
    </submittedName>
</protein>
<evidence type="ECO:0000313" key="2">
    <source>
        <dbReference type="EMBL" id="ONK63742.1"/>
    </source>
</evidence>
<dbReference type="Proteomes" id="UP000243459">
    <property type="component" value="Chromosome 7"/>
</dbReference>
<dbReference type="AlphaFoldDB" id="A0A5P1ED20"/>
<dbReference type="GO" id="GO:0009733">
    <property type="term" value="P:response to auxin"/>
    <property type="evidence" value="ECO:0007669"/>
    <property type="project" value="InterPro"/>
</dbReference>
<dbReference type="EMBL" id="CM007387">
    <property type="protein sequence ID" value="ONK63742.1"/>
    <property type="molecule type" value="Genomic_DNA"/>
</dbReference>
<dbReference type="OMA" id="IPCKASE"/>
<dbReference type="Gramene" id="ONK63742">
    <property type="protein sequence ID" value="ONK63742"/>
    <property type="gene ID" value="A4U43_C07F18440"/>
</dbReference>
<comment type="similarity">
    <text evidence="1">Belongs to the ARG7 family.</text>
</comment>
<proteinExistence type="inferred from homology"/>
<organism evidence="2 3">
    <name type="scientific">Asparagus officinalis</name>
    <name type="common">Garden asparagus</name>
    <dbReference type="NCBI Taxonomy" id="4686"/>
    <lineage>
        <taxon>Eukaryota</taxon>
        <taxon>Viridiplantae</taxon>
        <taxon>Streptophyta</taxon>
        <taxon>Embryophyta</taxon>
        <taxon>Tracheophyta</taxon>
        <taxon>Spermatophyta</taxon>
        <taxon>Magnoliopsida</taxon>
        <taxon>Liliopsida</taxon>
        <taxon>Asparagales</taxon>
        <taxon>Asparagaceae</taxon>
        <taxon>Asparagoideae</taxon>
        <taxon>Asparagus</taxon>
    </lineage>
</organism>
<dbReference type="PANTHER" id="PTHR31374:SF16">
    <property type="entry name" value="AUXIN-RESPONSIVE FAMILY PROTEIN"/>
    <property type="match status" value="1"/>
</dbReference>
<evidence type="ECO:0000313" key="3">
    <source>
        <dbReference type="Proteomes" id="UP000243459"/>
    </source>
</evidence>
<dbReference type="InterPro" id="IPR003676">
    <property type="entry name" value="SAUR_fam"/>
</dbReference>